<dbReference type="AlphaFoldDB" id="A0A2A2JHL4"/>
<organism evidence="2 3">
    <name type="scientific">Diploscapter pachys</name>
    <dbReference type="NCBI Taxonomy" id="2018661"/>
    <lineage>
        <taxon>Eukaryota</taxon>
        <taxon>Metazoa</taxon>
        <taxon>Ecdysozoa</taxon>
        <taxon>Nematoda</taxon>
        <taxon>Chromadorea</taxon>
        <taxon>Rhabditida</taxon>
        <taxon>Rhabditina</taxon>
        <taxon>Rhabditomorpha</taxon>
        <taxon>Rhabditoidea</taxon>
        <taxon>Rhabditidae</taxon>
        <taxon>Diploscapter</taxon>
    </lineage>
</organism>
<dbReference type="STRING" id="2018661.A0A2A2JHL4"/>
<accession>A0A2A2JHL4</accession>
<reference evidence="2 3" key="1">
    <citation type="journal article" date="2017" name="Curr. Biol.">
        <title>Genome architecture and evolution of a unichromosomal asexual nematode.</title>
        <authorList>
            <person name="Fradin H."/>
            <person name="Zegar C."/>
            <person name="Gutwein M."/>
            <person name="Lucas J."/>
            <person name="Kovtun M."/>
            <person name="Corcoran D."/>
            <person name="Baugh L.R."/>
            <person name="Kiontke K."/>
            <person name="Gunsalus K."/>
            <person name="Fitch D.H."/>
            <person name="Piano F."/>
        </authorList>
    </citation>
    <scope>NUCLEOTIDE SEQUENCE [LARGE SCALE GENOMIC DNA]</scope>
    <source>
        <strain evidence="2">PF1309</strain>
    </source>
</reference>
<keyword evidence="3" id="KW-1185">Reference proteome</keyword>
<dbReference type="Proteomes" id="UP000218231">
    <property type="component" value="Unassembled WGS sequence"/>
</dbReference>
<sequence length="311" mass="34702">MNICLDDLGKFPKSEYDFLDNYRHLGAQWEGWLMVCEGDPPADMSLAPSPDHNAYPPWHPAFCVLRPDEMSLIGYRREFYGLAPPNLVRIRMDGGRSGFASYWKIPYSHVYSQNLHPRERYSIATGPHTISRCNRLNRGLPEATLRTDSMPYEHRFSTMPVDYGNSNSSNYDIIPDDLPLSETLDRRTSNGVNSSNNHWSNSATNSRTLGDSRNPAYLQAQLSVPLQNRMSGSAHNLTATNVNGNSYGFNDISSMQSDASAPQKIANFFSRPFRTNPLKRTKSVSKLEKASSSSAGITGMGAMPIQLGQQP</sequence>
<evidence type="ECO:0000313" key="2">
    <source>
        <dbReference type="EMBL" id="PAV61155.1"/>
    </source>
</evidence>
<protein>
    <submittedName>
        <fullName evidence="2">Uncharacterized protein</fullName>
    </submittedName>
</protein>
<feature type="region of interest" description="Disordered" evidence="1">
    <location>
        <begin position="182"/>
        <end position="212"/>
    </location>
</feature>
<comment type="caution">
    <text evidence="2">The sequence shown here is derived from an EMBL/GenBank/DDBJ whole genome shotgun (WGS) entry which is preliminary data.</text>
</comment>
<feature type="region of interest" description="Disordered" evidence="1">
    <location>
        <begin position="280"/>
        <end position="311"/>
    </location>
</feature>
<name>A0A2A2JHL4_9BILA</name>
<gene>
    <name evidence="2" type="ORF">WR25_22484</name>
</gene>
<feature type="compositionally biased region" description="Polar residues" evidence="1">
    <location>
        <begin position="189"/>
        <end position="211"/>
    </location>
</feature>
<evidence type="ECO:0000313" key="3">
    <source>
        <dbReference type="Proteomes" id="UP000218231"/>
    </source>
</evidence>
<evidence type="ECO:0000256" key="1">
    <source>
        <dbReference type="SAM" id="MobiDB-lite"/>
    </source>
</evidence>
<dbReference type="EMBL" id="LIAE01010431">
    <property type="protein sequence ID" value="PAV61155.1"/>
    <property type="molecule type" value="Genomic_DNA"/>
</dbReference>
<proteinExistence type="predicted"/>